<dbReference type="PANTHER" id="PTHR36455:SF1">
    <property type="entry name" value="BLR8292 PROTEIN"/>
    <property type="match status" value="1"/>
</dbReference>
<dbReference type="InterPro" id="IPR008878">
    <property type="entry name" value="Transposase_IS66_Orf2"/>
</dbReference>
<dbReference type="EMBL" id="JAAEBW010000029">
    <property type="protein sequence ID" value="MBM1198110.1"/>
    <property type="molecule type" value="Genomic_DNA"/>
</dbReference>
<evidence type="ECO:0000313" key="1">
    <source>
        <dbReference type="EMBL" id="MBM1198110.1"/>
    </source>
</evidence>
<dbReference type="PANTHER" id="PTHR36455">
    <property type="match status" value="1"/>
</dbReference>
<dbReference type="Proteomes" id="UP000809529">
    <property type="component" value="Unassembled WGS sequence"/>
</dbReference>
<evidence type="ECO:0000313" key="2">
    <source>
        <dbReference type="Proteomes" id="UP000809529"/>
    </source>
</evidence>
<dbReference type="Pfam" id="PF05717">
    <property type="entry name" value="TnpB_IS66"/>
    <property type="match status" value="1"/>
</dbReference>
<dbReference type="RefSeq" id="WP_031634193.1">
    <property type="nucleotide sequence ID" value="NZ_JAAEBW010000029.1"/>
</dbReference>
<name>A0ABS1ZNP4_9PSED</name>
<keyword evidence="2" id="KW-1185">Reference proteome</keyword>
<gene>
    <name evidence="1" type="primary">tnpB</name>
    <name evidence="1" type="ORF">GYN02_23395</name>
</gene>
<sequence length="112" mass="13009">MLTPAQVWLVVEPVDMRLGIDGLSAHIQQALGRPPCDGTAYAFRNRRGSRLKLLQWDGTGVWLSQRRLHQGCFRWPNADDRLLTLTQAQWQWLIAGVDWQRLEARPPEHWQV</sequence>
<organism evidence="1 2">
    <name type="scientific">Pseudomonas weihenstephanensis</name>
    <dbReference type="NCBI Taxonomy" id="1608994"/>
    <lineage>
        <taxon>Bacteria</taxon>
        <taxon>Pseudomonadati</taxon>
        <taxon>Pseudomonadota</taxon>
        <taxon>Gammaproteobacteria</taxon>
        <taxon>Pseudomonadales</taxon>
        <taxon>Pseudomonadaceae</taxon>
        <taxon>Pseudomonas</taxon>
    </lineage>
</organism>
<reference evidence="1 2" key="1">
    <citation type="submission" date="2020-01" db="EMBL/GenBank/DDBJ databases">
        <title>Comparative genomics of meat spoilage bacteria.</title>
        <authorList>
            <person name="Hilgarth M."/>
            <person name="Vogel R.F."/>
        </authorList>
    </citation>
    <scope>NUCLEOTIDE SEQUENCE [LARGE SCALE GENOMIC DNA]</scope>
    <source>
        <strain evidence="1 2">TMW2.2077</strain>
    </source>
</reference>
<accession>A0ABS1ZNP4</accession>
<proteinExistence type="predicted"/>
<comment type="caution">
    <text evidence="1">The sequence shown here is derived from an EMBL/GenBank/DDBJ whole genome shotgun (WGS) entry which is preliminary data.</text>
</comment>
<protein>
    <submittedName>
        <fullName evidence="1">IS66 family insertion sequence element accessory protein TnpB</fullName>
    </submittedName>
</protein>
<dbReference type="NCBIfam" id="NF033819">
    <property type="entry name" value="IS66_TnpB"/>
    <property type="match status" value="1"/>
</dbReference>